<dbReference type="Gene3D" id="3.90.180.10">
    <property type="entry name" value="Medium-chain alcohol dehydrogenases, catalytic domain"/>
    <property type="match status" value="1"/>
</dbReference>
<proteinExistence type="predicted"/>
<dbReference type="Pfam" id="PF00107">
    <property type="entry name" value="ADH_zinc_N"/>
    <property type="match status" value="1"/>
</dbReference>
<dbReference type="SUPFAM" id="SSF50129">
    <property type="entry name" value="GroES-like"/>
    <property type="match status" value="1"/>
</dbReference>
<dbReference type="InterPro" id="IPR036291">
    <property type="entry name" value="NAD(P)-bd_dom_sf"/>
</dbReference>
<reference evidence="2 3" key="1">
    <citation type="submission" date="2018-10" db="EMBL/GenBank/DDBJ databases">
        <title>Fifty Aureobasidium pullulans genomes reveal a recombining polyextremotolerant generalist.</title>
        <authorList>
            <person name="Gostincar C."/>
            <person name="Turk M."/>
            <person name="Zajc J."/>
            <person name="Gunde-Cimerman N."/>
        </authorList>
    </citation>
    <scope>NUCLEOTIDE SEQUENCE [LARGE SCALE GENOMIC DNA]</scope>
    <source>
        <strain evidence="2 3">EXF-10081</strain>
    </source>
</reference>
<evidence type="ECO:0000313" key="3">
    <source>
        <dbReference type="Proteomes" id="UP000310374"/>
    </source>
</evidence>
<dbReference type="Gene3D" id="3.40.50.720">
    <property type="entry name" value="NAD(P)-binding Rossmann-like Domain"/>
    <property type="match status" value="1"/>
</dbReference>
<dbReference type="InterPro" id="IPR013154">
    <property type="entry name" value="ADH-like_N"/>
</dbReference>
<gene>
    <name evidence="2" type="ORF">D6D12_07570</name>
</gene>
<name>A0AB74JME9_AURPU</name>
<organism evidence="2 3">
    <name type="scientific">Aureobasidium pullulans</name>
    <name type="common">Black yeast</name>
    <name type="synonym">Pullularia pullulans</name>
    <dbReference type="NCBI Taxonomy" id="5580"/>
    <lineage>
        <taxon>Eukaryota</taxon>
        <taxon>Fungi</taxon>
        <taxon>Dikarya</taxon>
        <taxon>Ascomycota</taxon>
        <taxon>Pezizomycotina</taxon>
        <taxon>Dothideomycetes</taxon>
        <taxon>Dothideomycetidae</taxon>
        <taxon>Dothideales</taxon>
        <taxon>Saccotheciaceae</taxon>
        <taxon>Aureobasidium</taxon>
    </lineage>
</organism>
<dbReference type="EMBL" id="QZAT01000118">
    <property type="protein sequence ID" value="THX24562.1"/>
    <property type="molecule type" value="Genomic_DNA"/>
</dbReference>
<dbReference type="PANTHER" id="PTHR45033:SF3">
    <property type="entry name" value="DEHYDROGENASE, PUTATIVE (AFU_ORTHOLOGUE AFUA_2G13270)-RELATED"/>
    <property type="match status" value="1"/>
</dbReference>
<evidence type="ECO:0000259" key="1">
    <source>
        <dbReference type="SMART" id="SM00829"/>
    </source>
</evidence>
<dbReference type="InterPro" id="IPR011032">
    <property type="entry name" value="GroES-like_sf"/>
</dbReference>
<comment type="caution">
    <text evidence="2">The sequence shown here is derived from an EMBL/GenBank/DDBJ whole genome shotgun (WGS) entry which is preliminary data.</text>
</comment>
<evidence type="ECO:0000313" key="2">
    <source>
        <dbReference type="EMBL" id="THX24562.1"/>
    </source>
</evidence>
<feature type="domain" description="Enoyl reductase (ER)" evidence="1">
    <location>
        <begin position="12"/>
        <end position="332"/>
    </location>
</feature>
<dbReference type="Proteomes" id="UP000310374">
    <property type="component" value="Unassembled WGS sequence"/>
</dbReference>
<dbReference type="InterPro" id="IPR020843">
    <property type="entry name" value="ER"/>
</dbReference>
<sequence length="334" mass="35822">MPHTITIKERRGRPGQVYYPLQLSLVFKPTSGPKQLLVKIEAAALNHRDLFIRQNLYPNISFKAPLLCDGAGVVVEEGASCSSNLLGRRSNFNTIGGVGPDHTIGTAQTYALVDEKEVEAAPDHLTAVESAALPAAGLTAWRALMVKSGNAKSGHNILITGIGGGVALQILQFATALGCNVFVTSGCEEKIAKATQLGAVGGVIYKDEEWNKKLVEKLPAERPYLDAVIDGAGGDIVVKSIPLLKPGGVVSSYGMTLAPVMDWPMQAVFKNIELKGSTLGSRTEFSDMVKFVEAKQIRPIISRTVRGLDKLEEIEGLFEDLKAGRQFGKLVIEV</sequence>
<dbReference type="SMART" id="SM00829">
    <property type="entry name" value="PKS_ER"/>
    <property type="match status" value="1"/>
</dbReference>
<dbReference type="InterPro" id="IPR052711">
    <property type="entry name" value="Zinc_ADH-like"/>
</dbReference>
<accession>A0AB74JME9</accession>
<dbReference type="AlphaFoldDB" id="A0AB74JME9"/>
<dbReference type="FunFam" id="3.40.50.720:FF:000481">
    <property type="entry name" value="Alcohol dehydrogenase, variant"/>
    <property type="match status" value="1"/>
</dbReference>
<dbReference type="InterPro" id="IPR013149">
    <property type="entry name" value="ADH-like_C"/>
</dbReference>
<dbReference type="PANTHER" id="PTHR45033">
    <property type="match status" value="1"/>
</dbReference>
<dbReference type="GO" id="GO:0016491">
    <property type="term" value="F:oxidoreductase activity"/>
    <property type="evidence" value="ECO:0007669"/>
    <property type="project" value="InterPro"/>
</dbReference>
<dbReference type="SUPFAM" id="SSF51735">
    <property type="entry name" value="NAD(P)-binding Rossmann-fold domains"/>
    <property type="match status" value="1"/>
</dbReference>
<protein>
    <submittedName>
        <fullName evidence="2">Oxidoreductase</fullName>
    </submittedName>
</protein>
<dbReference type="Pfam" id="PF08240">
    <property type="entry name" value="ADH_N"/>
    <property type="match status" value="1"/>
</dbReference>